<keyword evidence="3" id="KW-1185">Reference proteome</keyword>
<reference evidence="2" key="1">
    <citation type="journal article" date="2020" name="Phytopathology">
        <title>Genome sequence of the chestnut blight fungus Cryphonectria parasitica EP155: A fundamental resource for an archetypical invasive plant pathogen.</title>
        <authorList>
            <person name="Crouch J.A."/>
            <person name="Dawe A."/>
            <person name="Aerts A."/>
            <person name="Barry K."/>
            <person name="Churchill A.C.L."/>
            <person name="Grimwood J."/>
            <person name="Hillman B."/>
            <person name="Milgroom M.G."/>
            <person name="Pangilinan J."/>
            <person name="Smith M."/>
            <person name="Salamov A."/>
            <person name="Schmutz J."/>
            <person name="Yadav J."/>
            <person name="Grigoriev I.V."/>
            <person name="Nuss D."/>
        </authorList>
    </citation>
    <scope>NUCLEOTIDE SEQUENCE</scope>
    <source>
        <strain evidence="2">EP155</strain>
    </source>
</reference>
<protein>
    <submittedName>
        <fullName evidence="2">DUF1748-domain-containing protein</fullName>
    </submittedName>
</protein>
<dbReference type="GeneID" id="63840618"/>
<evidence type="ECO:0000313" key="2">
    <source>
        <dbReference type="EMBL" id="KAF3764660.1"/>
    </source>
</evidence>
<evidence type="ECO:0000313" key="3">
    <source>
        <dbReference type="Proteomes" id="UP000803844"/>
    </source>
</evidence>
<dbReference type="AlphaFoldDB" id="A0A9P5CP64"/>
<accession>A0A9P5CP64</accession>
<feature type="signal peptide" evidence="1">
    <location>
        <begin position="1"/>
        <end position="18"/>
    </location>
</feature>
<dbReference type="OrthoDB" id="16824at2759"/>
<dbReference type="PANTHER" id="PTHR28075">
    <property type="entry name" value="CHROMOSOME 16, WHOLE GENOME SHOTGUN SEQUENCE"/>
    <property type="match status" value="1"/>
</dbReference>
<feature type="chain" id="PRO_5040304659" evidence="1">
    <location>
        <begin position="19"/>
        <end position="89"/>
    </location>
</feature>
<name>A0A9P5CP64_CRYP1</name>
<dbReference type="InterPro" id="IPR013726">
    <property type="entry name" value="Mitofissin"/>
</dbReference>
<dbReference type="PANTHER" id="PTHR28075:SF1">
    <property type="entry name" value="DUF1748-DOMAIN-CONTAINING PROTEIN"/>
    <property type="match status" value="1"/>
</dbReference>
<dbReference type="EMBL" id="MU032348">
    <property type="protein sequence ID" value="KAF3764660.1"/>
    <property type="molecule type" value="Genomic_DNA"/>
</dbReference>
<proteinExistence type="predicted"/>
<evidence type="ECO:0000256" key="1">
    <source>
        <dbReference type="SAM" id="SignalP"/>
    </source>
</evidence>
<sequence>MVLLDLLTLGLWSKLGKLVHYTVDAVLISTILAGMRRSTGLTPSLKSEKIGGDNTEVQKWVGRYLGVGESVLDVAITTAGGSGWFERTR</sequence>
<comment type="caution">
    <text evidence="2">The sequence shown here is derived from an EMBL/GenBank/DDBJ whole genome shotgun (WGS) entry which is preliminary data.</text>
</comment>
<dbReference type="Proteomes" id="UP000803844">
    <property type="component" value="Unassembled WGS sequence"/>
</dbReference>
<organism evidence="2 3">
    <name type="scientific">Cryphonectria parasitica (strain ATCC 38755 / EP155)</name>
    <dbReference type="NCBI Taxonomy" id="660469"/>
    <lineage>
        <taxon>Eukaryota</taxon>
        <taxon>Fungi</taxon>
        <taxon>Dikarya</taxon>
        <taxon>Ascomycota</taxon>
        <taxon>Pezizomycotina</taxon>
        <taxon>Sordariomycetes</taxon>
        <taxon>Sordariomycetidae</taxon>
        <taxon>Diaporthales</taxon>
        <taxon>Cryphonectriaceae</taxon>
        <taxon>Cryphonectria-Endothia species complex</taxon>
        <taxon>Cryphonectria</taxon>
    </lineage>
</organism>
<keyword evidence="1" id="KW-0732">Signal</keyword>
<dbReference type="GO" id="GO:0005737">
    <property type="term" value="C:cytoplasm"/>
    <property type="evidence" value="ECO:0007669"/>
    <property type="project" value="TreeGrafter"/>
</dbReference>
<gene>
    <name evidence="2" type="ORF">M406DRAFT_356618</name>
</gene>
<dbReference type="Pfam" id="PF08520">
    <property type="entry name" value="Mitofissin"/>
    <property type="match status" value="1"/>
</dbReference>
<dbReference type="RefSeq" id="XP_040775621.1">
    <property type="nucleotide sequence ID" value="XM_040923489.1"/>
</dbReference>